<dbReference type="Proteomes" id="UP000030416">
    <property type="component" value="Unassembled WGS sequence"/>
</dbReference>
<evidence type="ECO:0000256" key="4">
    <source>
        <dbReference type="ARBA" id="ARBA00022833"/>
    </source>
</evidence>
<dbReference type="InterPro" id="IPR002933">
    <property type="entry name" value="Peptidase_M20"/>
</dbReference>
<dbReference type="RefSeq" id="WP_036187940.1">
    <property type="nucleotide sequence ID" value="NZ_AVDA01000017.1"/>
</dbReference>
<evidence type="ECO:0000256" key="5">
    <source>
        <dbReference type="PIRSR" id="PIRSR037238-1"/>
    </source>
</evidence>
<feature type="active site" evidence="5">
    <location>
        <position position="89"/>
    </location>
</feature>
<dbReference type="InterPro" id="IPR017150">
    <property type="entry name" value="Pept_M20_glutamate_carboxypep"/>
</dbReference>
<comment type="cofactor">
    <cofactor evidence="1">
        <name>Zn(2+)</name>
        <dbReference type="ChEBI" id="CHEBI:29105"/>
    </cofactor>
</comment>
<dbReference type="OrthoDB" id="9783294at2"/>
<dbReference type="InterPro" id="IPR036264">
    <property type="entry name" value="Bact_exopeptidase_dim_dom"/>
</dbReference>
<dbReference type="AlphaFoldDB" id="A0A0A3HYC0"/>
<dbReference type="GO" id="GO:0046872">
    <property type="term" value="F:metal ion binding"/>
    <property type="evidence" value="ECO:0007669"/>
    <property type="project" value="UniProtKB-KW"/>
</dbReference>
<name>A0A0A3HYC0_9BACL</name>
<dbReference type="PANTHER" id="PTHR43808">
    <property type="entry name" value="ACETYLORNITHINE DEACETYLASE"/>
    <property type="match status" value="1"/>
</dbReference>
<dbReference type="Pfam" id="PF01546">
    <property type="entry name" value="Peptidase_M20"/>
    <property type="match status" value="1"/>
</dbReference>
<evidence type="ECO:0000313" key="8">
    <source>
        <dbReference type="Proteomes" id="UP000030416"/>
    </source>
</evidence>
<keyword evidence="3" id="KW-0378">Hydrolase</keyword>
<dbReference type="InterPro" id="IPR050072">
    <property type="entry name" value="Peptidase_M20A"/>
</dbReference>
<dbReference type="EMBL" id="JPVN01000017">
    <property type="protein sequence ID" value="KGR77606.1"/>
    <property type="molecule type" value="Genomic_DNA"/>
</dbReference>
<sequence>MNDSLLKKVYNDIENKYEDSLNLLEIIVNIDSPTVNKEGVNLVGHEIRRKLESENIDYEILENENYGNHIIATIKGKKKGKILLMGHKDTALPDGTAKNRPFKITENHIAGPGVSDMKSGLVTMIQAASSLKNLAADEICDIQLLFTPDEELGSPISKSVITELAKDASCVFNLEPGRPDGSIVTARKGSAHLRIDIEGKAAHSGAFIENGISANDELAQKMIHIKKLMNIEDGITINFGKLNGGIGNNVVSPCAYTSIHLAFWKLEDYKKTYKEIEGIVNTSYIEGTKSKLSGDIGMLPMEKNEGVLKLLEIVKNAANYLDINITEQTTKGAADVGFTAALGIPSICGMGPIGGNWHAENEYMELNSLIPRTKLLASSILLFCKQL</sequence>
<dbReference type="SUPFAM" id="SSF55031">
    <property type="entry name" value="Bacterial exopeptidase dimerisation domain"/>
    <property type="match status" value="1"/>
</dbReference>
<dbReference type="PROSITE" id="PS00758">
    <property type="entry name" value="ARGE_DAPE_CPG2_1"/>
    <property type="match status" value="1"/>
</dbReference>
<dbReference type="Gene3D" id="3.40.630.10">
    <property type="entry name" value="Zn peptidases"/>
    <property type="match status" value="1"/>
</dbReference>
<dbReference type="GO" id="GO:0016787">
    <property type="term" value="F:hydrolase activity"/>
    <property type="evidence" value="ECO:0007669"/>
    <property type="project" value="UniProtKB-KW"/>
</dbReference>
<reference evidence="7 8" key="1">
    <citation type="submission" date="2014-02" db="EMBL/GenBank/DDBJ databases">
        <title>Draft genome sequence of Lysinibacillus manganicus DSM 26584T.</title>
        <authorList>
            <person name="Zhang F."/>
            <person name="Wang G."/>
            <person name="Zhang L."/>
        </authorList>
    </citation>
    <scope>NUCLEOTIDE SEQUENCE [LARGE SCALE GENOMIC DNA]</scope>
    <source>
        <strain evidence="7 8">DSM 26584</strain>
    </source>
</reference>
<dbReference type="InterPro" id="IPR001261">
    <property type="entry name" value="ArgE/DapE_CS"/>
</dbReference>
<evidence type="ECO:0000259" key="6">
    <source>
        <dbReference type="Pfam" id="PF07687"/>
    </source>
</evidence>
<keyword evidence="2" id="KW-0479">Metal-binding</keyword>
<keyword evidence="8" id="KW-1185">Reference proteome</keyword>
<dbReference type="Gene3D" id="3.30.70.360">
    <property type="match status" value="1"/>
</dbReference>
<dbReference type="PANTHER" id="PTHR43808:SF9">
    <property type="entry name" value="BLL0789 PROTEIN"/>
    <property type="match status" value="1"/>
</dbReference>
<evidence type="ECO:0000256" key="2">
    <source>
        <dbReference type="ARBA" id="ARBA00022723"/>
    </source>
</evidence>
<feature type="domain" description="Peptidase M20 dimerisation" evidence="6">
    <location>
        <begin position="185"/>
        <end position="287"/>
    </location>
</feature>
<dbReference type="CDD" id="cd03885">
    <property type="entry name" value="M20_CPDG2"/>
    <property type="match status" value="1"/>
</dbReference>
<evidence type="ECO:0000313" key="7">
    <source>
        <dbReference type="EMBL" id="KGR77606.1"/>
    </source>
</evidence>
<dbReference type="PIRSF" id="PIRSF037238">
    <property type="entry name" value="Carboxypeptidase_G2"/>
    <property type="match status" value="1"/>
</dbReference>
<dbReference type="eggNOG" id="COG0624">
    <property type="taxonomic scope" value="Bacteria"/>
</dbReference>
<feature type="active site" description="Proton acceptor" evidence="5">
    <location>
        <position position="150"/>
    </location>
</feature>
<gene>
    <name evidence="7" type="ORF">CD29_14205</name>
</gene>
<accession>A0A0A3HYC0</accession>
<protein>
    <recommendedName>
        <fullName evidence="6">Peptidase M20 dimerisation domain-containing protein</fullName>
    </recommendedName>
</protein>
<dbReference type="SUPFAM" id="SSF53187">
    <property type="entry name" value="Zn-dependent exopeptidases"/>
    <property type="match status" value="1"/>
</dbReference>
<keyword evidence="4" id="KW-0862">Zinc</keyword>
<proteinExistence type="predicted"/>
<dbReference type="STRING" id="1384049.CD29_14205"/>
<evidence type="ECO:0000256" key="3">
    <source>
        <dbReference type="ARBA" id="ARBA00022801"/>
    </source>
</evidence>
<organism evidence="7 8">
    <name type="scientific">Ureibacillus manganicus DSM 26584</name>
    <dbReference type="NCBI Taxonomy" id="1384049"/>
    <lineage>
        <taxon>Bacteria</taxon>
        <taxon>Bacillati</taxon>
        <taxon>Bacillota</taxon>
        <taxon>Bacilli</taxon>
        <taxon>Bacillales</taxon>
        <taxon>Caryophanaceae</taxon>
        <taxon>Ureibacillus</taxon>
    </lineage>
</organism>
<evidence type="ECO:0000256" key="1">
    <source>
        <dbReference type="ARBA" id="ARBA00001947"/>
    </source>
</evidence>
<comment type="caution">
    <text evidence="7">The sequence shown here is derived from an EMBL/GenBank/DDBJ whole genome shotgun (WGS) entry which is preliminary data.</text>
</comment>
<dbReference type="InterPro" id="IPR011650">
    <property type="entry name" value="Peptidase_M20_dimer"/>
</dbReference>
<dbReference type="Pfam" id="PF07687">
    <property type="entry name" value="M20_dimer"/>
    <property type="match status" value="1"/>
</dbReference>